<feature type="coiled-coil region" evidence="21">
    <location>
        <begin position="178"/>
        <end position="205"/>
    </location>
</feature>
<dbReference type="InterPro" id="IPR011712">
    <property type="entry name" value="Sig_transdc_His_kin_sub3_dim/P"/>
</dbReference>
<keyword evidence="9" id="KW-0963">Cytoplasm</keyword>
<proteinExistence type="predicted"/>
<dbReference type="Gene3D" id="3.30.565.10">
    <property type="entry name" value="Histidine kinase-like ATPase, C-terminal domain"/>
    <property type="match status" value="1"/>
</dbReference>
<dbReference type="PROSITE" id="PS50109">
    <property type="entry name" value="HIS_KIN"/>
    <property type="match status" value="1"/>
</dbReference>
<dbReference type="SUPFAM" id="SSF55874">
    <property type="entry name" value="ATPase domain of HSP90 chaperone/DNA topoisomerase II/histidine kinase"/>
    <property type="match status" value="1"/>
</dbReference>
<evidence type="ECO:0000256" key="22">
    <source>
        <dbReference type="SAM" id="Phobius"/>
    </source>
</evidence>
<dbReference type="GO" id="GO:0046983">
    <property type="term" value="F:protein dimerization activity"/>
    <property type="evidence" value="ECO:0007669"/>
    <property type="project" value="InterPro"/>
</dbReference>
<dbReference type="Gene3D" id="1.20.5.1930">
    <property type="match status" value="1"/>
</dbReference>
<comment type="cofactor">
    <cofactor evidence="2">
        <name>[4Fe-4S] cluster</name>
        <dbReference type="ChEBI" id="CHEBI:49883"/>
    </cofactor>
</comment>
<feature type="transmembrane region" description="Helical" evidence="22">
    <location>
        <begin position="59"/>
        <end position="78"/>
    </location>
</feature>
<comment type="subcellular location">
    <subcellularLocation>
        <location evidence="4">Cell membrane</location>
        <topology evidence="4">Multi-pass membrane protein</topology>
    </subcellularLocation>
    <subcellularLocation>
        <location evidence="3">Cytoplasm</location>
    </subcellularLocation>
</comment>
<gene>
    <name evidence="24" type="ORF">EV191_101480</name>
</gene>
<evidence type="ECO:0000313" key="25">
    <source>
        <dbReference type="Proteomes" id="UP000294911"/>
    </source>
</evidence>
<dbReference type="InterPro" id="IPR036890">
    <property type="entry name" value="HATPase_C_sf"/>
</dbReference>
<protein>
    <recommendedName>
        <fullName evidence="6">Oxygen sensor histidine kinase NreB</fullName>
        <ecNumber evidence="5">2.7.13.3</ecNumber>
    </recommendedName>
    <alternativeName>
        <fullName evidence="20">Nitrogen regulation protein B</fullName>
    </alternativeName>
</protein>
<dbReference type="PIRSF" id="PIRSF037434">
    <property type="entry name" value="STHK_ChrS"/>
    <property type="match status" value="1"/>
</dbReference>
<dbReference type="InterPro" id="IPR005467">
    <property type="entry name" value="His_kinase_dom"/>
</dbReference>
<dbReference type="PANTHER" id="PTHR24421">
    <property type="entry name" value="NITRATE/NITRITE SENSOR PROTEIN NARX-RELATED"/>
    <property type="match status" value="1"/>
</dbReference>
<dbReference type="GO" id="GO:0000155">
    <property type="term" value="F:phosphorelay sensor kinase activity"/>
    <property type="evidence" value="ECO:0007669"/>
    <property type="project" value="InterPro"/>
</dbReference>
<evidence type="ECO:0000313" key="24">
    <source>
        <dbReference type="EMBL" id="TCP56537.1"/>
    </source>
</evidence>
<dbReference type="InterPro" id="IPR004358">
    <property type="entry name" value="Sig_transdc_His_kin-like_C"/>
</dbReference>
<evidence type="ECO:0000256" key="2">
    <source>
        <dbReference type="ARBA" id="ARBA00001966"/>
    </source>
</evidence>
<organism evidence="24 25">
    <name type="scientific">Tamaricihabitans halophyticus</name>
    <dbReference type="NCBI Taxonomy" id="1262583"/>
    <lineage>
        <taxon>Bacteria</taxon>
        <taxon>Bacillati</taxon>
        <taxon>Actinomycetota</taxon>
        <taxon>Actinomycetes</taxon>
        <taxon>Pseudonocardiales</taxon>
        <taxon>Pseudonocardiaceae</taxon>
        <taxon>Tamaricihabitans</taxon>
    </lineage>
</organism>
<feature type="transmembrane region" description="Helical" evidence="22">
    <location>
        <begin position="90"/>
        <end position="120"/>
    </location>
</feature>
<dbReference type="PANTHER" id="PTHR24421:SF37">
    <property type="entry name" value="SENSOR HISTIDINE KINASE NARS"/>
    <property type="match status" value="1"/>
</dbReference>
<feature type="domain" description="Histidine kinase" evidence="23">
    <location>
        <begin position="218"/>
        <end position="406"/>
    </location>
</feature>
<sequence>MRAGAGAVPADLPVDEHRSLTEAWRRWYGLWDALFALVFAGVGWLLATQTPGTVERVGALSALGCAALAYLVVGRRLILRDRLGRDSWLFGGFILAAYVVAVALTPDAGFVLFAILPMLYMSIPTVAASLATAVAILLPVFSTLLGSRLSADELRTTLMQSGFMVLFAIFAGFWLNRVAAQSQQRKELIDQLAASRAEVSRLSHESGVAAERERLAAEIHDTLAQGFASIVTLAQAAESAVEVDSTRVRERLGLLADTARENLAESRALVAALTPQVLAEHQVAAALRRQLDALGTELGIPVVAELGDTQYELATNTEVVLLRAGQEALSNIRKHARPSTVQLRLTHTESTVLLSVADDGAGFDADRPSAGYGLPGIRARVAQIGGQLRVHSSPGQGTELEVEVPR</sequence>
<keyword evidence="18 22" id="KW-0472">Membrane</keyword>
<keyword evidence="7" id="KW-1003">Cell membrane</keyword>
<keyword evidence="11 22" id="KW-0812">Transmembrane</keyword>
<keyword evidence="16" id="KW-0902">Two-component regulatory system</keyword>
<keyword evidence="17" id="KW-0411">Iron-sulfur</keyword>
<evidence type="ECO:0000256" key="20">
    <source>
        <dbReference type="ARBA" id="ARBA00030800"/>
    </source>
</evidence>
<comment type="caution">
    <text evidence="24">The sequence shown here is derived from an EMBL/GenBank/DDBJ whole genome shotgun (WGS) entry which is preliminary data.</text>
</comment>
<evidence type="ECO:0000256" key="8">
    <source>
        <dbReference type="ARBA" id="ARBA00022485"/>
    </source>
</evidence>
<keyword evidence="13 24" id="KW-0418">Kinase</keyword>
<feature type="transmembrane region" description="Helical" evidence="22">
    <location>
        <begin position="126"/>
        <end position="145"/>
    </location>
</feature>
<keyword evidence="15" id="KW-0408">Iron</keyword>
<evidence type="ECO:0000256" key="3">
    <source>
        <dbReference type="ARBA" id="ARBA00004496"/>
    </source>
</evidence>
<evidence type="ECO:0000256" key="7">
    <source>
        <dbReference type="ARBA" id="ARBA00022475"/>
    </source>
</evidence>
<evidence type="ECO:0000259" key="23">
    <source>
        <dbReference type="PROSITE" id="PS50109"/>
    </source>
</evidence>
<evidence type="ECO:0000256" key="15">
    <source>
        <dbReference type="ARBA" id="ARBA00023004"/>
    </source>
</evidence>
<keyword evidence="14 22" id="KW-1133">Transmembrane helix</keyword>
<dbReference type="EC" id="2.7.13.3" evidence="5"/>
<evidence type="ECO:0000256" key="1">
    <source>
        <dbReference type="ARBA" id="ARBA00000085"/>
    </source>
</evidence>
<accession>A0A4R2R3D6</accession>
<dbReference type="GO" id="GO:0005737">
    <property type="term" value="C:cytoplasm"/>
    <property type="evidence" value="ECO:0007669"/>
    <property type="project" value="UniProtKB-SubCell"/>
</dbReference>
<evidence type="ECO:0000256" key="9">
    <source>
        <dbReference type="ARBA" id="ARBA00022490"/>
    </source>
</evidence>
<comment type="function">
    <text evidence="19">Member of the two-component regulatory system NreB/NreC involved in the control of dissimilatory nitrate/nitrite reduction in response to oxygen. NreB functions as a direct oxygen sensor histidine kinase which is autophosphorylated, in the absence of oxygen, probably at the conserved histidine residue, and transfers its phosphate group probably to a conserved aspartate residue of NreC. NreB/NreC activates the expression of the nitrate (narGHJI) and nitrite (nir) reductase operons, as well as the putative nitrate transporter gene narT.</text>
</comment>
<dbReference type="InterPro" id="IPR017205">
    <property type="entry name" value="Sig_transdc_His_kinase_ChrS"/>
</dbReference>
<feature type="transmembrane region" description="Helical" evidence="22">
    <location>
        <begin position="157"/>
        <end position="175"/>
    </location>
</feature>
<evidence type="ECO:0000256" key="12">
    <source>
        <dbReference type="ARBA" id="ARBA00022723"/>
    </source>
</evidence>
<dbReference type="GO" id="GO:0046872">
    <property type="term" value="F:metal ion binding"/>
    <property type="evidence" value="ECO:0007669"/>
    <property type="project" value="UniProtKB-KW"/>
</dbReference>
<keyword evidence="8" id="KW-0004">4Fe-4S</keyword>
<dbReference type="InterPro" id="IPR050482">
    <property type="entry name" value="Sensor_HK_TwoCompSys"/>
</dbReference>
<keyword evidence="12" id="KW-0479">Metal-binding</keyword>
<dbReference type="PRINTS" id="PR00344">
    <property type="entry name" value="BCTRLSENSOR"/>
</dbReference>
<evidence type="ECO:0000256" key="14">
    <source>
        <dbReference type="ARBA" id="ARBA00022989"/>
    </source>
</evidence>
<dbReference type="EMBL" id="SLXQ01000001">
    <property type="protein sequence ID" value="TCP56537.1"/>
    <property type="molecule type" value="Genomic_DNA"/>
</dbReference>
<reference evidence="24 25" key="1">
    <citation type="submission" date="2019-03" db="EMBL/GenBank/DDBJ databases">
        <title>Genomic Encyclopedia of Type Strains, Phase IV (KMG-IV): sequencing the most valuable type-strain genomes for metagenomic binning, comparative biology and taxonomic classification.</title>
        <authorList>
            <person name="Goeker M."/>
        </authorList>
    </citation>
    <scope>NUCLEOTIDE SEQUENCE [LARGE SCALE GENOMIC DNA]</scope>
    <source>
        <strain evidence="24 25">DSM 45765</strain>
    </source>
</reference>
<evidence type="ECO:0000256" key="4">
    <source>
        <dbReference type="ARBA" id="ARBA00004651"/>
    </source>
</evidence>
<dbReference type="Pfam" id="PF07730">
    <property type="entry name" value="HisKA_3"/>
    <property type="match status" value="1"/>
</dbReference>
<feature type="transmembrane region" description="Helical" evidence="22">
    <location>
        <begin position="27"/>
        <end position="47"/>
    </location>
</feature>
<comment type="catalytic activity">
    <reaction evidence="1">
        <text>ATP + protein L-histidine = ADP + protein N-phospho-L-histidine.</text>
        <dbReference type="EC" id="2.7.13.3"/>
    </reaction>
</comment>
<dbReference type="InterPro" id="IPR003594">
    <property type="entry name" value="HATPase_dom"/>
</dbReference>
<dbReference type="Proteomes" id="UP000294911">
    <property type="component" value="Unassembled WGS sequence"/>
</dbReference>
<dbReference type="CDD" id="cd16917">
    <property type="entry name" value="HATPase_UhpB-NarQ-NarX-like"/>
    <property type="match status" value="1"/>
</dbReference>
<evidence type="ECO:0000256" key="11">
    <source>
        <dbReference type="ARBA" id="ARBA00022692"/>
    </source>
</evidence>
<evidence type="ECO:0000256" key="6">
    <source>
        <dbReference type="ARBA" id="ARBA00017322"/>
    </source>
</evidence>
<evidence type="ECO:0000256" key="17">
    <source>
        <dbReference type="ARBA" id="ARBA00023014"/>
    </source>
</evidence>
<dbReference type="Pfam" id="PF02518">
    <property type="entry name" value="HATPase_c"/>
    <property type="match status" value="1"/>
</dbReference>
<evidence type="ECO:0000256" key="18">
    <source>
        <dbReference type="ARBA" id="ARBA00023136"/>
    </source>
</evidence>
<keyword evidence="25" id="KW-1185">Reference proteome</keyword>
<evidence type="ECO:0000256" key="10">
    <source>
        <dbReference type="ARBA" id="ARBA00022679"/>
    </source>
</evidence>
<evidence type="ECO:0000256" key="19">
    <source>
        <dbReference type="ARBA" id="ARBA00024827"/>
    </source>
</evidence>
<dbReference type="AlphaFoldDB" id="A0A4R2R3D6"/>
<evidence type="ECO:0000256" key="5">
    <source>
        <dbReference type="ARBA" id="ARBA00012438"/>
    </source>
</evidence>
<keyword evidence="21" id="KW-0175">Coiled coil</keyword>
<name>A0A4R2R3D6_9PSEU</name>
<keyword evidence="10" id="KW-0808">Transferase</keyword>
<evidence type="ECO:0000256" key="16">
    <source>
        <dbReference type="ARBA" id="ARBA00023012"/>
    </source>
</evidence>
<dbReference type="GO" id="GO:0005886">
    <property type="term" value="C:plasma membrane"/>
    <property type="evidence" value="ECO:0007669"/>
    <property type="project" value="UniProtKB-SubCell"/>
</dbReference>
<evidence type="ECO:0000256" key="21">
    <source>
        <dbReference type="SAM" id="Coils"/>
    </source>
</evidence>
<dbReference type="GO" id="GO:0051539">
    <property type="term" value="F:4 iron, 4 sulfur cluster binding"/>
    <property type="evidence" value="ECO:0007669"/>
    <property type="project" value="UniProtKB-KW"/>
</dbReference>
<evidence type="ECO:0000256" key="13">
    <source>
        <dbReference type="ARBA" id="ARBA00022777"/>
    </source>
</evidence>
<dbReference type="SMART" id="SM00387">
    <property type="entry name" value="HATPase_c"/>
    <property type="match status" value="1"/>
</dbReference>